<evidence type="ECO:0000313" key="3">
    <source>
        <dbReference type="EMBL" id="CAF1489336.1"/>
    </source>
</evidence>
<evidence type="ECO:0000313" key="4">
    <source>
        <dbReference type="EMBL" id="CAF2052742.1"/>
    </source>
</evidence>
<evidence type="ECO:0000313" key="2">
    <source>
        <dbReference type="EMBL" id="CAF1146578.1"/>
    </source>
</evidence>
<evidence type="ECO:0000256" key="1">
    <source>
        <dbReference type="SAM" id="SignalP"/>
    </source>
</evidence>
<proteinExistence type="predicted"/>
<comment type="caution">
    <text evidence="2">The sequence shown here is derived from an EMBL/GenBank/DDBJ whole genome shotgun (WGS) entry which is preliminary data.</text>
</comment>
<dbReference type="AlphaFoldDB" id="A0A814SFJ0"/>
<sequence length="96" mass="11455">MKNFYRNLFILLVLLSHLQLITSYPKSFRSKQREFLQCQFSAISCKRSLPMIQENQNLASISYKTDFEECISQNKPFLYCLQHPQQDIYENINPND</sequence>
<dbReference type="EMBL" id="CAJNRE010006108">
    <property type="protein sequence ID" value="CAF2052742.1"/>
    <property type="molecule type" value="Genomic_DNA"/>
</dbReference>
<gene>
    <name evidence="2" type="ORF">CJN711_LOCUS9315</name>
    <name evidence="3" type="ORF">KQP761_LOCUS14012</name>
    <name evidence="4" type="ORF">MBJ925_LOCUS13356</name>
</gene>
<reference evidence="2" key="1">
    <citation type="submission" date="2021-02" db="EMBL/GenBank/DDBJ databases">
        <authorList>
            <person name="Nowell W R."/>
        </authorList>
    </citation>
    <scope>NUCLEOTIDE SEQUENCE</scope>
</reference>
<keyword evidence="1" id="KW-0732">Signal</keyword>
<dbReference type="Proteomes" id="UP000663824">
    <property type="component" value="Unassembled WGS sequence"/>
</dbReference>
<organism evidence="2 5">
    <name type="scientific">Rotaria magnacalcarata</name>
    <dbReference type="NCBI Taxonomy" id="392030"/>
    <lineage>
        <taxon>Eukaryota</taxon>
        <taxon>Metazoa</taxon>
        <taxon>Spiralia</taxon>
        <taxon>Gnathifera</taxon>
        <taxon>Rotifera</taxon>
        <taxon>Eurotatoria</taxon>
        <taxon>Bdelloidea</taxon>
        <taxon>Philodinida</taxon>
        <taxon>Philodinidae</taxon>
        <taxon>Rotaria</taxon>
    </lineage>
</organism>
<dbReference type="EMBL" id="CAJNOW010006537">
    <property type="protein sequence ID" value="CAF1489336.1"/>
    <property type="molecule type" value="Genomic_DNA"/>
</dbReference>
<feature type="chain" id="PRO_5036225885" description="Transmembrane protein" evidence="1">
    <location>
        <begin position="24"/>
        <end position="96"/>
    </location>
</feature>
<protein>
    <recommendedName>
        <fullName evidence="6">Transmembrane protein</fullName>
    </recommendedName>
</protein>
<evidence type="ECO:0008006" key="6">
    <source>
        <dbReference type="Google" id="ProtNLM"/>
    </source>
</evidence>
<dbReference type="OrthoDB" id="9973610at2759"/>
<name>A0A814SFJ0_9BILA</name>
<dbReference type="Proteomes" id="UP000663855">
    <property type="component" value="Unassembled WGS sequence"/>
</dbReference>
<dbReference type="EMBL" id="CAJNOV010003579">
    <property type="protein sequence ID" value="CAF1146578.1"/>
    <property type="molecule type" value="Genomic_DNA"/>
</dbReference>
<accession>A0A814SFJ0</accession>
<evidence type="ECO:0000313" key="5">
    <source>
        <dbReference type="Proteomes" id="UP000663855"/>
    </source>
</evidence>
<dbReference type="Proteomes" id="UP000663834">
    <property type="component" value="Unassembled WGS sequence"/>
</dbReference>
<feature type="signal peptide" evidence="1">
    <location>
        <begin position="1"/>
        <end position="23"/>
    </location>
</feature>